<accession>A0A4C2E1S7</accession>
<comment type="caution">
    <text evidence="2">The sequence shown here is derived from an EMBL/GenBank/DDBJ whole genome shotgun (WGS) entry which is preliminary data.</text>
</comment>
<dbReference type="PROSITE" id="PS50181">
    <property type="entry name" value="FBOX"/>
    <property type="match status" value="1"/>
</dbReference>
<dbReference type="Proteomes" id="UP000301737">
    <property type="component" value="Unassembled WGS sequence"/>
</dbReference>
<name>A0A4C2E1S7_9SACH</name>
<dbReference type="AlphaFoldDB" id="A0A4C2E1S7"/>
<dbReference type="SMART" id="SM00256">
    <property type="entry name" value="FBOX"/>
    <property type="match status" value="1"/>
</dbReference>
<sequence length="575" mass="67261">MYVMKNLDELPKEIWIEISRRLGASDILQLRLCNRTLCKKLSSRAIWRPRCYEKWLTHLQYDPFHVELKPKDHSWFYHYRMRNHIETRISKGISSALASSEPYHELFPRFVHYKSSHVIPFLHRVIKNGYLRGTAGAGIGMDFVSICHHLLMCMRHKHVYELFGQEDMEYVHDAEVTVFFRLSAMDSSFDLLLHHRDRVLQMVHSLVRLEWEEFTKSPATLRMDRIVGCLMQALNNNKTWTEERSGQLHLEDFILLRVYAGETQGHPLLILTIVQTLASMYGVETVLCGSYLIIRDSKLLAGETYLTISTEGRPKIFTKRRLVQSLKRILGTNERVVIDQILPSILQPLTFKELVSTIFRELLPLYNKSKWAGMPFPKNPQVYRQLYPHSRQPMSAEIVRYFTCVYKAYELQSRIEMRISSLCSVAIKEVFRLVSRLYPGDYSYAAKLLHSRGVDFGEHLLKYDEWIFQLHSIAVERSGKLGTFVTSTRDSYPMCVVGVRSFNNGNIYYTLMNYCGEFFIELSSNLQEYDAKENQEVILSFLETSGFSDLGLVFSQLDRNDWRLIPNDRIKKLLL</sequence>
<feature type="domain" description="F-box" evidence="1">
    <location>
        <begin position="4"/>
        <end position="50"/>
    </location>
</feature>
<proteinExistence type="predicted"/>
<evidence type="ECO:0000259" key="1">
    <source>
        <dbReference type="PROSITE" id="PS50181"/>
    </source>
</evidence>
<dbReference type="InterPro" id="IPR001810">
    <property type="entry name" value="F-box_dom"/>
</dbReference>
<evidence type="ECO:0000313" key="2">
    <source>
        <dbReference type="EMBL" id="GCE97306.1"/>
    </source>
</evidence>
<protein>
    <recommendedName>
        <fullName evidence="1">F-box domain-containing protein</fullName>
    </recommendedName>
</protein>
<gene>
    <name evidence="2" type="ORF">ZYGM_004845</name>
</gene>
<dbReference type="OrthoDB" id="550575at2759"/>
<keyword evidence="3" id="KW-1185">Reference proteome</keyword>
<organism evidence="2 3">
    <name type="scientific">Zygosaccharomyces mellis</name>
    <dbReference type="NCBI Taxonomy" id="42258"/>
    <lineage>
        <taxon>Eukaryota</taxon>
        <taxon>Fungi</taxon>
        <taxon>Dikarya</taxon>
        <taxon>Ascomycota</taxon>
        <taxon>Saccharomycotina</taxon>
        <taxon>Saccharomycetes</taxon>
        <taxon>Saccharomycetales</taxon>
        <taxon>Saccharomycetaceae</taxon>
        <taxon>Zygosaccharomyces</taxon>
    </lineage>
</organism>
<dbReference type="Pfam" id="PF00646">
    <property type="entry name" value="F-box"/>
    <property type="match status" value="1"/>
</dbReference>
<dbReference type="SUPFAM" id="SSF81383">
    <property type="entry name" value="F-box domain"/>
    <property type="match status" value="1"/>
</dbReference>
<reference evidence="2 3" key="1">
    <citation type="submission" date="2019-01" db="EMBL/GenBank/DDBJ databases">
        <title>Draft Genome Sequencing of Zygosaccharomyces mellis Ca-7.</title>
        <authorList>
            <person name="Shiwa Y."/>
            <person name="Kanesaki Y."/>
            <person name="Ishige T."/>
            <person name="Mura K."/>
            <person name="Hori T."/>
            <person name="Tamura T."/>
        </authorList>
    </citation>
    <scope>NUCLEOTIDE SEQUENCE [LARGE SCALE GENOMIC DNA]</scope>
    <source>
        <strain evidence="2 3">Ca-7</strain>
    </source>
</reference>
<evidence type="ECO:0000313" key="3">
    <source>
        <dbReference type="Proteomes" id="UP000301737"/>
    </source>
</evidence>
<dbReference type="Gene3D" id="1.20.1280.50">
    <property type="match status" value="1"/>
</dbReference>
<dbReference type="InterPro" id="IPR036047">
    <property type="entry name" value="F-box-like_dom_sf"/>
</dbReference>
<dbReference type="EMBL" id="BIMX01000001">
    <property type="protein sequence ID" value="GCE97306.1"/>
    <property type="molecule type" value="Genomic_DNA"/>
</dbReference>